<keyword evidence="9" id="KW-1185">Reference proteome</keyword>
<dbReference type="Proteomes" id="UP000070544">
    <property type="component" value="Unassembled WGS sequence"/>
</dbReference>
<dbReference type="InterPro" id="IPR000626">
    <property type="entry name" value="Ubiquitin-like_dom"/>
</dbReference>
<keyword evidence="2 6" id="KW-0812">Transmembrane</keyword>
<evidence type="ECO:0000313" key="9">
    <source>
        <dbReference type="Proteomes" id="UP000070544"/>
    </source>
</evidence>
<evidence type="ECO:0000259" key="7">
    <source>
        <dbReference type="PROSITE" id="PS50053"/>
    </source>
</evidence>
<name>A0A139AWL1_GONPJ</name>
<dbReference type="InterPro" id="IPR039751">
    <property type="entry name" value="HERPUD1/2"/>
</dbReference>
<dbReference type="GO" id="GO:0030968">
    <property type="term" value="P:endoplasmic reticulum unfolded protein response"/>
    <property type="evidence" value="ECO:0007669"/>
    <property type="project" value="TreeGrafter"/>
</dbReference>
<feature type="transmembrane region" description="Helical" evidence="6">
    <location>
        <begin position="345"/>
        <end position="364"/>
    </location>
</feature>
<evidence type="ECO:0000256" key="3">
    <source>
        <dbReference type="ARBA" id="ARBA00022989"/>
    </source>
</evidence>
<evidence type="ECO:0000256" key="5">
    <source>
        <dbReference type="SAM" id="MobiDB-lite"/>
    </source>
</evidence>
<feature type="compositionally biased region" description="Basic and acidic residues" evidence="5">
    <location>
        <begin position="28"/>
        <end position="41"/>
    </location>
</feature>
<dbReference type="SUPFAM" id="SSF54236">
    <property type="entry name" value="Ubiquitin-like"/>
    <property type="match status" value="1"/>
</dbReference>
<evidence type="ECO:0000256" key="2">
    <source>
        <dbReference type="ARBA" id="ARBA00022692"/>
    </source>
</evidence>
<keyword evidence="4 6" id="KW-0472">Membrane</keyword>
<feature type="region of interest" description="Disordered" evidence="5">
    <location>
        <begin position="390"/>
        <end position="415"/>
    </location>
</feature>
<proteinExistence type="predicted"/>
<evidence type="ECO:0000256" key="6">
    <source>
        <dbReference type="SAM" id="Phobius"/>
    </source>
</evidence>
<dbReference type="AlphaFoldDB" id="A0A139AWL1"/>
<feature type="compositionally biased region" description="Polar residues" evidence="5">
    <location>
        <begin position="392"/>
        <end position="401"/>
    </location>
</feature>
<dbReference type="PANTHER" id="PTHR12943">
    <property type="entry name" value="HOMOCYSTEINE-RESPONSIVE ENDOPLASMIC RETICULUM-RESIDENT UNIQUITIN-LIKE DOMAIN HERPUD PROTEIN FAMILY MEMBER"/>
    <property type="match status" value="1"/>
</dbReference>
<dbReference type="GO" id="GO:0016020">
    <property type="term" value="C:membrane"/>
    <property type="evidence" value="ECO:0007669"/>
    <property type="project" value="UniProtKB-SubCell"/>
</dbReference>
<feature type="compositionally biased region" description="Low complexity" evidence="5">
    <location>
        <begin position="160"/>
        <end position="170"/>
    </location>
</feature>
<dbReference type="InterPro" id="IPR029071">
    <property type="entry name" value="Ubiquitin-like_domsf"/>
</dbReference>
<feature type="region of interest" description="Disordered" evidence="5">
    <location>
        <begin position="137"/>
        <end position="177"/>
    </location>
</feature>
<protein>
    <recommendedName>
        <fullName evidence="7">Ubiquitin-like domain-containing protein</fullName>
    </recommendedName>
</protein>
<feature type="compositionally biased region" description="Polar residues" evidence="5">
    <location>
        <begin position="143"/>
        <end position="154"/>
    </location>
</feature>
<comment type="subcellular location">
    <subcellularLocation>
        <location evidence="1">Membrane</location>
    </subcellularLocation>
</comment>
<dbReference type="PANTHER" id="PTHR12943:SF27">
    <property type="entry name" value="HOMOCYSTEINE-INDUCED ENDOPLASMIC RETICULUM PROTEIN, ISOFORM A"/>
    <property type="match status" value="1"/>
</dbReference>
<organism evidence="8 9">
    <name type="scientific">Gonapodya prolifera (strain JEL478)</name>
    <name type="common">Monoblepharis prolifera</name>
    <dbReference type="NCBI Taxonomy" id="1344416"/>
    <lineage>
        <taxon>Eukaryota</taxon>
        <taxon>Fungi</taxon>
        <taxon>Fungi incertae sedis</taxon>
        <taxon>Chytridiomycota</taxon>
        <taxon>Chytridiomycota incertae sedis</taxon>
        <taxon>Monoblepharidomycetes</taxon>
        <taxon>Monoblepharidales</taxon>
        <taxon>Gonapodyaceae</taxon>
        <taxon>Gonapodya</taxon>
    </lineage>
</organism>
<evidence type="ECO:0000256" key="1">
    <source>
        <dbReference type="ARBA" id="ARBA00004370"/>
    </source>
</evidence>
<dbReference type="Gene3D" id="3.10.20.90">
    <property type="entry name" value="Phosphatidylinositol 3-kinase Catalytic Subunit, Chain A, domain 1"/>
    <property type="match status" value="1"/>
</dbReference>
<keyword evidence="3 6" id="KW-1133">Transmembrane helix</keyword>
<dbReference type="EMBL" id="KQ965733">
    <property type="protein sequence ID" value="KXS21131.1"/>
    <property type="molecule type" value="Genomic_DNA"/>
</dbReference>
<dbReference type="OrthoDB" id="2163064at2759"/>
<evidence type="ECO:0000256" key="4">
    <source>
        <dbReference type="ARBA" id="ARBA00023136"/>
    </source>
</evidence>
<reference evidence="8 9" key="1">
    <citation type="journal article" date="2015" name="Genome Biol. Evol.">
        <title>Phylogenomic analyses indicate that early fungi evolved digesting cell walls of algal ancestors of land plants.</title>
        <authorList>
            <person name="Chang Y."/>
            <person name="Wang S."/>
            <person name="Sekimoto S."/>
            <person name="Aerts A.L."/>
            <person name="Choi C."/>
            <person name="Clum A."/>
            <person name="LaButti K.M."/>
            <person name="Lindquist E.A."/>
            <person name="Yee Ngan C."/>
            <person name="Ohm R.A."/>
            <person name="Salamov A.A."/>
            <person name="Grigoriev I.V."/>
            <person name="Spatafora J.W."/>
            <person name="Berbee M.L."/>
        </authorList>
    </citation>
    <scope>NUCLEOTIDE SEQUENCE [LARGE SCALE GENOMIC DNA]</scope>
    <source>
        <strain evidence="8 9">JEL478</strain>
    </source>
</reference>
<feature type="region of interest" description="Disordered" evidence="5">
    <location>
        <begin position="1"/>
        <end position="53"/>
    </location>
</feature>
<gene>
    <name evidence="8" type="ORF">M427DRAFT_51404</name>
</gene>
<evidence type="ECO:0000313" key="8">
    <source>
        <dbReference type="EMBL" id="KXS21131.1"/>
    </source>
</evidence>
<sequence length="459" mass="50383">MEGRVDEPMQSLQVRQSPLHPPETVSEDNGRRFLDRGKAIVRDPPPANEDNPRKDTIELCIRSVSDEDFVVELPSQGGASVRDLKLLIEHDHPNHPEAGKQTLVYGGRVLRDNDFIGDILKRASLETRQTIILVSRGAATPRDVSSSQRSTNREPSALDTSQPQTTPSSTLPVHSSPNAAFSEASALPQTLQPTGFSPHIVTLGGLPYVIANVPISSLAYWPVAPGFYPPFIATGFSHLAQPLQTPQHANVTTPSQDHNVTQPAPQRNPPLADIQQAAQNDAFRNILWNPQEVLLAHAREAAARLRAVLPGDLVAANPFVHVMLLVRLVFVVYLFGQNASTDRFALLLFSAFLVYVLQTGVLRIDTITGWDGWRKLRDFILGLEARPVAENTPENQNSNETAAPPHRPNDGAPGTSLPQRLLRDTLAVVYTFVLSLLPNLDPFLFGQQDIPQIPDDVEL</sequence>
<dbReference type="PROSITE" id="PS50053">
    <property type="entry name" value="UBIQUITIN_2"/>
    <property type="match status" value="1"/>
</dbReference>
<feature type="compositionally biased region" description="Polar residues" evidence="5">
    <location>
        <begin position="245"/>
        <end position="265"/>
    </location>
</feature>
<accession>A0A139AWL1</accession>
<feature type="transmembrane region" description="Helical" evidence="6">
    <location>
        <begin position="313"/>
        <end position="333"/>
    </location>
</feature>
<feature type="domain" description="Ubiquitin-like" evidence="7">
    <location>
        <begin position="57"/>
        <end position="136"/>
    </location>
</feature>
<feature type="region of interest" description="Disordered" evidence="5">
    <location>
        <begin position="245"/>
        <end position="270"/>
    </location>
</feature>